<accession>A0ABT8F5B3</accession>
<dbReference type="PANTHER" id="PTHR37299:SF1">
    <property type="entry name" value="STAGE 0 SPORULATION PROTEIN A HOMOLOG"/>
    <property type="match status" value="1"/>
</dbReference>
<dbReference type="Proteomes" id="UP001168552">
    <property type="component" value="Unassembled WGS sequence"/>
</dbReference>
<dbReference type="InterPro" id="IPR011006">
    <property type="entry name" value="CheY-like_superfamily"/>
</dbReference>
<feature type="domain" description="Response regulatory" evidence="2">
    <location>
        <begin position="4"/>
        <end position="119"/>
    </location>
</feature>
<dbReference type="PROSITE" id="PS50110">
    <property type="entry name" value="RESPONSE_REGULATORY"/>
    <property type="match status" value="1"/>
</dbReference>
<name>A0ABT8F5B3_9BACT</name>
<dbReference type="PANTHER" id="PTHR37299">
    <property type="entry name" value="TRANSCRIPTIONAL REGULATOR-RELATED"/>
    <property type="match status" value="1"/>
</dbReference>
<dbReference type="SMART" id="SM00850">
    <property type="entry name" value="LytTR"/>
    <property type="match status" value="1"/>
</dbReference>
<evidence type="ECO:0000259" key="2">
    <source>
        <dbReference type="PROSITE" id="PS50110"/>
    </source>
</evidence>
<evidence type="ECO:0000313" key="5">
    <source>
        <dbReference type="Proteomes" id="UP001168552"/>
    </source>
</evidence>
<evidence type="ECO:0000256" key="1">
    <source>
        <dbReference type="PROSITE-ProRule" id="PRU00169"/>
    </source>
</evidence>
<dbReference type="EMBL" id="JAUHJS010000004">
    <property type="protein sequence ID" value="MDN4165646.1"/>
    <property type="molecule type" value="Genomic_DNA"/>
</dbReference>
<keyword evidence="1" id="KW-0597">Phosphoprotein</keyword>
<feature type="modified residue" description="4-aspartylphosphate" evidence="1">
    <location>
        <position position="56"/>
    </location>
</feature>
<dbReference type="PROSITE" id="PS50930">
    <property type="entry name" value="HTH_LYTTR"/>
    <property type="match status" value="1"/>
</dbReference>
<dbReference type="RefSeq" id="WP_320004176.1">
    <property type="nucleotide sequence ID" value="NZ_JAUHJS010000004.1"/>
</dbReference>
<dbReference type="Pfam" id="PF04397">
    <property type="entry name" value="LytTR"/>
    <property type="match status" value="1"/>
</dbReference>
<dbReference type="InterPro" id="IPR007492">
    <property type="entry name" value="LytTR_DNA-bd_dom"/>
</dbReference>
<comment type="caution">
    <text evidence="4">The sequence shown here is derived from an EMBL/GenBank/DDBJ whole genome shotgun (WGS) entry which is preliminary data.</text>
</comment>
<sequence length="248" mass="28224">MKYKAIVIDDEQAARTLLKGMLEEFCSDIEVVSTCEDLPNGVKAIRKYKPDLVFLDIEMPGHSGLELLDFFDTNEINFSIIFTTAYNNYAIQAFKLSAIDYLLKPIEPEELEKTIDRFKKLTEKTDYSILKSNLSAGSPKKLAIPTVSSIKFIETNNILFLKADGAYTHIYLDNANTIVSSKSLKTFEENLSENRNFFRCHKSYIVNLHYVTDFIKSDGGYIKIAQKFDVTISSEKTSEMLKLMNSLS</sequence>
<dbReference type="SUPFAM" id="SSF52172">
    <property type="entry name" value="CheY-like"/>
    <property type="match status" value="1"/>
</dbReference>
<dbReference type="SMART" id="SM00448">
    <property type="entry name" value="REC"/>
    <property type="match status" value="1"/>
</dbReference>
<dbReference type="InterPro" id="IPR046947">
    <property type="entry name" value="LytR-like"/>
</dbReference>
<evidence type="ECO:0000259" key="3">
    <source>
        <dbReference type="PROSITE" id="PS50930"/>
    </source>
</evidence>
<protein>
    <submittedName>
        <fullName evidence="4">Response regulator</fullName>
    </submittedName>
</protein>
<gene>
    <name evidence="4" type="ORF">QWY31_09040</name>
</gene>
<dbReference type="Pfam" id="PF00072">
    <property type="entry name" value="Response_reg"/>
    <property type="match status" value="1"/>
</dbReference>
<dbReference type="InterPro" id="IPR001789">
    <property type="entry name" value="Sig_transdc_resp-reg_receiver"/>
</dbReference>
<dbReference type="Gene3D" id="3.40.50.2300">
    <property type="match status" value="1"/>
</dbReference>
<organism evidence="4 5">
    <name type="scientific">Shiella aurantiaca</name>
    <dbReference type="NCBI Taxonomy" id="3058365"/>
    <lineage>
        <taxon>Bacteria</taxon>
        <taxon>Pseudomonadati</taxon>
        <taxon>Bacteroidota</taxon>
        <taxon>Cytophagia</taxon>
        <taxon>Cytophagales</taxon>
        <taxon>Shiellaceae</taxon>
        <taxon>Shiella</taxon>
    </lineage>
</organism>
<evidence type="ECO:0000313" key="4">
    <source>
        <dbReference type="EMBL" id="MDN4165646.1"/>
    </source>
</evidence>
<reference evidence="4" key="1">
    <citation type="submission" date="2023-06" db="EMBL/GenBank/DDBJ databases">
        <title>Cytophagales bacterium Strain LB-30, isolated from soil.</title>
        <authorList>
            <person name="Liu B."/>
        </authorList>
    </citation>
    <scope>NUCLEOTIDE SEQUENCE</scope>
    <source>
        <strain evidence="4">LB-30</strain>
    </source>
</reference>
<keyword evidence="5" id="KW-1185">Reference proteome</keyword>
<proteinExistence type="predicted"/>
<dbReference type="Gene3D" id="2.40.50.1020">
    <property type="entry name" value="LytTr DNA-binding domain"/>
    <property type="match status" value="1"/>
</dbReference>
<feature type="domain" description="HTH LytTR-type" evidence="3">
    <location>
        <begin position="142"/>
        <end position="211"/>
    </location>
</feature>